<evidence type="ECO:0000313" key="1">
    <source>
        <dbReference type="EMBL" id="CAB4160963.1"/>
    </source>
</evidence>
<organism evidence="1">
    <name type="scientific">uncultured Caudovirales phage</name>
    <dbReference type="NCBI Taxonomy" id="2100421"/>
    <lineage>
        <taxon>Viruses</taxon>
        <taxon>Duplodnaviria</taxon>
        <taxon>Heunggongvirae</taxon>
        <taxon>Uroviricota</taxon>
        <taxon>Caudoviricetes</taxon>
        <taxon>Peduoviridae</taxon>
        <taxon>Maltschvirus</taxon>
        <taxon>Maltschvirus maltsch</taxon>
    </lineage>
</organism>
<protein>
    <submittedName>
        <fullName evidence="1">Uncharacterized protein</fullName>
    </submittedName>
</protein>
<reference evidence="1" key="1">
    <citation type="submission" date="2020-04" db="EMBL/GenBank/DDBJ databases">
        <authorList>
            <person name="Chiriac C."/>
            <person name="Salcher M."/>
            <person name="Ghai R."/>
            <person name="Kavagutti S V."/>
        </authorList>
    </citation>
    <scope>NUCLEOTIDE SEQUENCE</scope>
</reference>
<sequence>MLVDLQFADEAVGQELREMVDILEGGSSIPMWFVNDPEKDKAAVNHLIHCMKVVSDFYSNWDERKYFDYSSAD</sequence>
<proteinExistence type="predicted"/>
<dbReference type="EMBL" id="LR796700">
    <property type="protein sequence ID" value="CAB4160963.1"/>
    <property type="molecule type" value="Genomic_DNA"/>
</dbReference>
<name>A0A6J5NQ35_9CAUD</name>
<accession>A0A6J5NQ35</accession>
<gene>
    <name evidence="1" type="ORF">UFOVP729_23</name>
</gene>